<proteinExistence type="inferred from homology"/>
<evidence type="ECO:0000256" key="1">
    <source>
        <dbReference type="ARBA" id="ARBA00004906"/>
    </source>
</evidence>
<dbReference type="AlphaFoldDB" id="A0ABC9AV54"/>
<keyword evidence="6" id="KW-1185">Reference proteome</keyword>
<dbReference type="Gene3D" id="3.30.710.10">
    <property type="entry name" value="Potassium Channel Kv1.1, Chain A"/>
    <property type="match status" value="1"/>
</dbReference>
<feature type="domain" description="MATH" evidence="4">
    <location>
        <begin position="26"/>
        <end position="151"/>
    </location>
</feature>
<organism evidence="5 6">
    <name type="scientific">Urochloa decumbens</name>
    <dbReference type="NCBI Taxonomy" id="240449"/>
    <lineage>
        <taxon>Eukaryota</taxon>
        <taxon>Viridiplantae</taxon>
        <taxon>Streptophyta</taxon>
        <taxon>Embryophyta</taxon>
        <taxon>Tracheophyta</taxon>
        <taxon>Spermatophyta</taxon>
        <taxon>Magnoliopsida</taxon>
        <taxon>Liliopsida</taxon>
        <taxon>Poales</taxon>
        <taxon>Poaceae</taxon>
        <taxon>PACMAD clade</taxon>
        <taxon>Panicoideae</taxon>
        <taxon>Panicodae</taxon>
        <taxon>Paniceae</taxon>
        <taxon>Melinidinae</taxon>
        <taxon>Urochloa</taxon>
    </lineage>
</organism>
<gene>
    <name evidence="5" type="ORF">URODEC1_LOCUS58478</name>
</gene>
<dbReference type="SUPFAM" id="SSF54695">
    <property type="entry name" value="POZ domain"/>
    <property type="match status" value="1"/>
</dbReference>
<comment type="similarity">
    <text evidence="2">Belongs to the Tdpoz family.</text>
</comment>
<reference evidence="6" key="1">
    <citation type="submission" date="2024-06" db="EMBL/GenBank/DDBJ databases">
        <authorList>
            <person name="Ryan C."/>
        </authorList>
    </citation>
    <scope>NUCLEOTIDE SEQUENCE [LARGE SCALE GENOMIC DNA]</scope>
</reference>
<dbReference type="PANTHER" id="PTHR26379:SF457">
    <property type="entry name" value="BTB DOMAIN-CONTAINING PROTEIN"/>
    <property type="match status" value="1"/>
</dbReference>
<dbReference type="InterPro" id="IPR008974">
    <property type="entry name" value="TRAF-like"/>
</dbReference>
<dbReference type="Gene3D" id="1.25.40.420">
    <property type="match status" value="1"/>
</dbReference>
<dbReference type="InterPro" id="IPR002083">
    <property type="entry name" value="MATH/TRAF_dom"/>
</dbReference>
<dbReference type="PROSITE" id="PS50144">
    <property type="entry name" value="MATH"/>
    <property type="match status" value="1"/>
</dbReference>
<dbReference type="SMART" id="SM00225">
    <property type="entry name" value="BTB"/>
    <property type="match status" value="1"/>
</dbReference>
<dbReference type="Pfam" id="PF24570">
    <property type="entry name" value="BACK_BPM_SPOP"/>
    <property type="match status" value="1"/>
</dbReference>
<evidence type="ECO:0000259" key="3">
    <source>
        <dbReference type="PROSITE" id="PS50097"/>
    </source>
</evidence>
<sequence>MASTASSPAVAACGCSTSAITTATVTGSHVLRINGYSDFRAFRVGSFITASMFEVAGRRWFLRYYPNGSDEETADCISFFLVHGSRTRVRAQFMFSLLDPEGGPVYKKNTTCPIAFHDSRIVWGFPVFMKREDFEKSKYLQDNCFRIVCDITIVNGFHKEATIQFVDTVPSSDLHQSLGWLLATGTGVDVKLKVRDKIFLAHKNVLAARSSVFFAELFGPLKKGATDLVEIHDMEPEVFKAMLDFIYTDTVPDAIMGEDIAMTQHLLVAADRYDLKRLKLICEYKLCSRVTRKTAAITLVLAEQHGCHGLRRACFAILTSLGSLKAVVDTDGYDHLRRSCPSLHDELVAKFDVSKRKKIRSFWCFSV</sequence>
<dbReference type="PROSITE" id="PS50097">
    <property type="entry name" value="BTB"/>
    <property type="match status" value="1"/>
</dbReference>
<comment type="pathway">
    <text evidence="1">Protein modification; protein ubiquitination.</text>
</comment>
<dbReference type="SUPFAM" id="SSF49599">
    <property type="entry name" value="TRAF domain-like"/>
    <property type="match status" value="1"/>
</dbReference>
<dbReference type="InterPro" id="IPR000210">
    <property type="entry name" value="BTB/POZ_dom"/>
</dbReference>
<dbReference type="Gene3D" id="2.60.210.10">
    <property type="entry name" value="Apoptosis, Tumor Necrosis Factor Receptor Associated Protein 2, Chain A"/>
    <property type="match status" value="1"/>
</dbReference>
<dbReference type="EMBL" id="OZ075133">
    <property type="protein sequence ID" value="CAL4986662.1"/>
    <property type="molecule type" value="Genomic_DNA"/>
</dbReference>
<reference evidence="5 6" key="2">
    <citation type="submission" date="2024-10" db="EMBL/GenBank/DDBJ databases">
        <authorList>
            <person name="Ryan C."/>
        </authorList>
    </citation>
    <scope>NUCLEOTIDE SEQUENCE [LARGE SCALE GENOMIC DNA]</scope>
</reference>
<dbReference type="PANTHER" id="PTHR26379">
    <property type="entry name" value="BTB/POZ AND MATH DOMAIN-CONTAINING PROTEIN 1"/>
    <property type="match status" value="1"/>
</dbReference>
<dbReference type="InterPro" id="IPR056423">
    <property type="entry name" value="BACK_BPM_SPOP"/>
</dbReference>
<dbReference type="InterPro" id="IPR045005">
    <property type="entry name" value="BPM1-6"/>
</dbReference>
<feature type="domain" description="BTB" evidence="3">
    <location>
        <begin position="188"/>
        <end position="251"/>
    </location>
</feature>
<protein>
    <submittedName>
        <fullName evidence="5">Uncharacterized protein</fullName>
    </submittedName>
</protein>
<dbReference type="InterPro" id="IPR011333">
    <property type="entry name" value="SKP1/BTB/POZ_sf"/>
</dbReference>
<dbReference type="Pfam" id="PF22486">
    <property type="entry name" value="MATH_2"/>
    <property type="match status" value="1"/>
</dbReference>
<evidence type="ECO:0000259" key="4">
    <source>
        <dbReference type="PROSITE" id="PS50144"/>
    </source>
</evidence>
<evidence type="ECO:0000256" key="2">
    <source>
        <dbReference type="ARBA" id="ARBA00010846"/>
    </source>
</evidence>
<evidence type="ECO:0000313" key="5">
    <source>
        <dbReference type="EMBL" id="CAL4986662.1"/>
    </source>
</evidence>
<dbReference type="Pfam" id="PF00651">
    <property type="entry name" value="BTB"/>
    <property type="match status" value="1"/>
</dbReference>
<dbReference type="CDD" id="cd00121">
    <property type="entry name" value="MATH"/>
    <property type="match status" value="1"/>
</dbReference>
<evidence type="ECO:0000313" key="6">
    <source>
        <dbReference type="Proteomes" id="UP001497457"/>
    </source>
</evidence>
<dbReference type="Proteomes" id="UP001497457">
    <property type="component" value="Chromosome 23rd"/>
</dbReference>
<name>A0ABC9AV54_9POAL</name>
<accession>A0ABC9AV54</accession>